<keyword evidence="9" id="KW-1185">Reference proteome</keyword>
<dbReference type="InterPro" id="IPR044203">
    <property type="entry name" value="GlbO/GLB3-like"/>
</dbReference>
<dbReference type="GO" id="GO:0046872">
    <property type="term" value="F:metal ion binding"/>
    <property type="evidence" value="ECO:0007669"/>
    <property type="project" value="UniProtKB-KW"/>
</dbReference>
<evidence type="ECO:0000256" key="4">
    <source>
        <dbReference type="ARBA" id="ARBA00023004"/>
    </source>
</evidence>
<dbReference type="InterPro" id="IPR009050">
    <property type="entry name" value="Globin-like_sf"/>
</dbReference>
<evidence type="ECO:0000256" key="5">
    <source>
        <dbReference type="ARBA" id="ARBA00034496"/>
    </source>
</evidence>
<keyword evidence="1" id="KW-0813">Transport</keyword>
<organism evidence="8 9">
    <name type="scientific">Litorihabitans aurantiacus</name>
    <dbReference type="NCBI Taxonomy" id="1930061"/>
    <lineage>
        <taxon>Bacteria</taxon>
        <taxon>Bacillati</taxon>
        <taxon>Actinomycetota</taxon>
        <taxon>Actinomycetes</taxon>
        <taxon>Micrococcales</taxon>
        <taxon>Beutenbergiaceae</taxon>
        <taxon>Litorihabitans</taxon>
    </lineage>
</organism>
<evidence type="ECO:0000313" key="8">
    <source>
        <dbReference type="EMBL" id="GMA31912.1"/>
    </source>
</evidence>
<protein>
    <recommendedName>
        <fullName evidence="10">Globin</fullName>
    </recommendedName>
</protein>
<gene>
    <name evidence="8" type="ORF">GCM10025875_19040</name>
</gene>
<evidence type="ECO:0000313" key="9">
    <source>
        <dbReference type="Proteomes" id="UP001157161"/>
    </source>
</evidence>
<evidence type="ECO:0000256" key="1">
    <source>
        <dbReference type="ARBA" id="ARBA00022448"/>
    </source>
</evidence>
<reference evidence="8" key="2">
    <citation type="submission" date="2023-02" db="EMBL/GenBank/DDBJ databases">
        <authorList>
            <person name="Sun Q."/>
            <person name="Mori K."/>
        </authorList>
    </citation>
    <scope>NUCLEOTIDE SEQUENCE</scope>
    <source>
        <strain evidence="8">NBRC 112290</strain>
    </source>
</reference>
<dbReference type="GO" id="GO:0020037">
    <property type="term" value="F:heme binding"/>
    <property type="evidence" value="ECO:0007669"/>
    <property type="project" value="InterPro"/>
</dbReference>
<evidence type="ECO:0008006" key="10">
    <source>
        <dbReference type="Google" id="ProtNLM"/>
    </source>
</evidence>
<dbReference type="PANTHER" id="PTHR47366">
    <property type="entry name" value="TWO-ON-TWO HEMOGLOBIN-3"/>
    <property type="match status" value="1"/>
</dbReference>
<dbReference type="InterPro" id="IPR001486">
    <property type="entry name" value="Hemoglobin_trunc"/>
</dbReference>
<proteinExistence type="inferred from homology"/>
<dbReference type="GO" id="GO:0005344">
    <property type="term" value="F:oxygen carrier activity"/>
    <property type="evidence" value="ECO:0007669"/>
    <property type="project" value="InterPro"/>
</dbReference>
<sequence length="169" mass="18442">MSESRPAFPRPAATFYDEVGGRETFALLTARFYEGVRTDDLLAPMYPPDDLDGAQERLELFLVQYWGGPGTYSAQRGHPRLRMRHAPFAVTPAARDRWLEHMRSALLSLELPPLHEATLWDYLERAAHAMVNASESGAGGARGGGGAAPSVPPPQAPPAPPQAEGRRLL</sequence>
<evidence type="ECO:0000256" key="3">
    <source>
        <dbReference type="ARBA" id="ARBA00022723"/>
    </source>
</evidence>
<dbReference type="PANTHER" id="PTHR47366:SF1">
    <property type="entry name" value="TWO-ON-TWO HEMOGLOBIN-3"/>
    <property type="match status" value="1"/>
</dbReference>
<feature type="compositionally biased region" description="Gly residues" evidence="7">
    <location>
        <begin position="137"/>
        <end position="147"/>
    </location>
</feature>
<evidence type="ECO:0000256" key="7">
    <source>
        <dbReference type="SAM" id="MobiDB-lite"/>
    </source>
</evidence>
<dbReference type="EMBL" id="BSUM01000001">
    <property type="protein sequence ID" value="GMA31912.1"/>
    <property type="molecule type" value="Genomic_DNA"/>
</dbReference>
<reference evidence="8" key="1">
    <citation type="journal article" date="2014" name="Int. J. Syst. Evol. Microbiol.">
        <title>Complete genome sequence of Corynebacterium casei LMG S-19264T (=DSM 44701T), isolated from a smear-ripened cheese.</title>
        <authorList>
            <consortium name="US DOE Joint Genome Institute (JGI-PGF)"/>
            <person name="Walter F."/>
            <person name="Albersmeier A."/>
            <person name="Kalinowski J."/>
            <person name="Ruckert C."/>
        </authorList>
    </citation>
    <scope>NUCLEOTIDE SEQUENCE</scope>
    <source>
        <strain evidence="8">NBRC 112290</strain>
    </source>
</reference>
<name>A0AA37XF80_9MICO</name>
<dbReference type="CDD" id="cd14771">
    <property type="entry name" value="TrHb2_Mt-trHbO-like_O"/>
    <property type="match status" value="1"/>
</dbReference>
<accession>A0AA37XF80</accession>
<feature type="binding site" description="distal binding residue" evidence="6">
    <location>
        <position position="128"/>
    </location>
    <ligand>
        <name>heme</name>
        <dbReference type="ChEBI" id="CHEBI:30413"/>
    </ligand>
    <ligandPart>
        <name>Fe</name>
        <dbReference type="ChEBI" id="CHEBI:18248"/>
    </ligandPart>
</feature>
<keyword evidence="2 6" id="KW-0349">Heme</keyword>
<dbReference type="SUPFAM" id="SSF46458">
    <property type="entry name" value="Globin-like"/>
    <property type="match status" value="1"/>
</dbReference>
<dbReference type="AlphaFoldDB" id="A0AA37XF80"/>
<dbReference type="Pfam" id="PF01152">
    <property type="entry name" value="Bac_globin"/>
    <property type="match status" value="1"/>
</dbReference>
<evidence type="ECO:0000256" key="2">
    <source>
        <dbReference type="ARBA" id="ARBA00022617"/>
    </source>
</evidence>
<comment type="caution">
    <text evidence="8">The sequence shown here is derived from an EMBL/GenBank/DDBJ whole genome shotgun (WGS) entry which is preliminary data.</text>
</comment>
<dbReference type="Proteomes" id="UP001157161">
    <property type="component" value="Unassembled WGS sequence"/>
</dbReference>
<keyword evidence="3" id="KW-0479">Metal-binding</keyword>
<feature type="region of interest" description="Disordered" evidence="7">
    <location>
        <begin position="135"/>
        <end position="169"/>
    </location>
</feature>
<evidence type="ECO:0000256" key="6">
    <source>
        <dbReference type="PIRSR" id="PIRSR601486-1"/>
    </source>
</evidence>
<dbReference type="RefSeq" id="WP_284250648.1">
    <property type="nucleotide sequence ID" value="NZ_BSUM01000001.1"/>
</dbReference>
<keyword evidence="4" id="KW-0408">Iron</keyword>
<dbReference type="Gene3D" id="1.10.490.10">
    <property type="entry name" value="Globins"/>
    <property type="match status" value="1"/>
</dbReference>
<dbReference type="GO" id="GO:0019825">
    <property type="term" value="F:oxygen binding"/>
    <property type="evidence" value="ECO:0007669"/>
    <property type="project" value="InterPro"/>
</dbReference>
<feature type="compositionally biased region" description="Pro residues" evidence="7">
    <location>
        <begin position="150"/>
        <end position="161"/>
    </location>
</feature>
<dbReference type="InterPro" id="IPR012292">
    <property type="entry name" value="Globin/Proto"/>
</dbReference>
<comment type="similarity">
    <text evidence="5">Belongs to the truncated hemoglobin family. Group II subfamily.</text>
</comment>